<dbReference type="AlphaFoldDB" id="A0A0E9R4H4"/>
<reference evidence="1" key="2">
    <citation type="journal article" date="2015" name="Fish Shellfish Immunol.">
        <title>Early steps in the European eel (Anguilla anguilla)-Vibrio vulnificus interaction in the gills: Role of the RtxA13 toxin.</title>
        <authorList>
            <person name="Callol A."/>
            <person name="Pajuelo D."/>
            <person name="Ebbesson L."/>
            <person name="Teles M."/>
            <person name="MacKenzie S."/>
            <person name="Amaro C."/>
        </authorList>
    </citation>
    <scope>NUCLEOTIDE SEQUENCE</scope>
</reference>
<organism evidence="1">
    <name type="scientific">Anguilla anguilla</name>
    <name type="common">European freshwater eel</name>
    <name type="synonym">Muraena anguilla</name>
    <dbReference type="NCBI Taxonomy" id="7936"/>
    <lineage>
        <taxon>Eukaryota</taxon>
        <taxon>Metazoa</taxon>
        <taxon>Chordata</taxon>
        <taxon>Craniata</taxon>
        <taxon>Vertebrata</taxon>
        <taxon>Euteleostomi</taxon>
        <taxon>Actinopterygii</taxon>
        <taxon>Neopterygii</taxon>
        <taxon>Teleostei</taxon>
        <taxon>Anguilliformes</taxon>
        <taxon>Anguillidae</taxon>
        <taxon>Anguilla</taxon>
    </lineage>
</organism>
<evidence type="ECO:0000313" key="1">
    <source>
        <dbReference type="EMBL" id="JAH24019.1"/>
    </source>
</evidence>
<name>A0A0E9R4H4_ANGAN</name>
<dbReference type="EMBL" id="GBXM01076829">
    <property type="protein sequence ID" value="JAH31748.1"/>
    <property type="molecule type" value="Transcribed_RNA"/>
</dbReference>
<accession>A0A0E9R4H4</accession>
<protein>
    <submittedName>
        <fullName evidence="1">Uncharacterized protein</fullName>
    </submittedName>
</protein>
<proteinExistence type="predicted"/>
<reference evidence="1" key="1">
    <citation type="submission" date="2014-11" db="EMBL/GenBank/DDBJ databases">
        <authorList>
            <person name="Amaro Gonzalez C."/>
        </authorList>
    </citation>
    <scope>NUCLEOTIDE SEQUENCE</scope>
</reference>
<dbReference type="EMBL" id="GBXM01084558">
    <property type="protein sequence ID" value="JAH24019.1"/>
    <property type="molecule type" value="Transcribed_RNA"/>
</dbReference>
<sequence length="62" mass="6929">MSQELILAKDCNDTRIDTLQYTPPLHKLPVPSLLILSCGKLAAAVMTEEERFCHLGLHHSQT</sequence>